<evidence type="ECO:0000313" key="2">
    <source>
        <dbReference type="Proteomes" id="UP000504611"/>
    </source>
</evidence>
<feature type="compositionally biased region" description="Polar residues" evidence="1">
    <location>
        <begin position="64"/>
        <end position="84"/>
    </location>
</feature>
<dbReference type="Proteomes" id="UP000504611">
    <property type="component" value="Unplaced"/>
</dbReference>
<dbReference type="GO" id="GO:0006406">
    <property type="term" value="P:mRNA export from nucleus"/>
    <property type="evidence" value="ECO:0007669"/>
    <property type="project" value="TreeGrafter"/>
</dbReference>
<sequence>MKQSKEELEVRMNALKSQYEGRLLRLDRELRELRGTQAQSDPREEPQDQSGAKAGDQARPADQRQISLKSPAQDRGSSSLSDPPTANIRPTTSTPSPSNKPSPSQGSKSTPRASIRPMVTPATVSIPTPTATVMPTTQTDSQDVLMGAGAAVHSTSSSLVNTPTSMTQPTSTQATAFVQPTQQQPANQDAGPSMDAERPSTSSFLSGTAGSKRSIDDEDREEENTPPTLKKQKIALQ</sequence>
<feature type="compositionally biased region" description="Basic and acidic residues" evidence="1">
    <location>
        <begin position="22"/>
        <end position="34"/>
    </location>
</feature>
<feature type="compositionally biased region" description="Basic and acidic residues" evidence="1">
    <location>
        <begin position="1"/>
        <end position="10"/>
    </location>
</feature>
<dbReference type="GO" id="GO:0017056">
    <property type="term" value="F:structural constituent of nuclear pore"/>
    <property type="evidence" value="ECO:0007669"/>
    <property type="project" value="TreeGrafter"/>
</dbReference>
<dbReference type="GO" id="GO:0005643">
    <property type="term" value="C:nuclear pore"/>
    <property type="evidence" value="ECO:0007669"/>
    <property type="project" value="TreeGrafter"/>
</dbReference>
<feature type="compositionally biased region" description="Polar residues" evidence="1">
    <location>
        <begin position="199"/>
        <end position="211"/>
    </location>
</feature>
<protein>
    <submittedName>
        <fullName evidence="3">Nucleoprotein TPR-like</fullName>
    </submittedName>
</protein>
<evidence type="ECO:0000313" key="3">
    <source>
        <dbReference type="RefSeq" id="XP_010795698.1"/>
    </source>
</evidence>
<dbReference type="GeneID" id="104967863"/>
<dbReference type="AlphaFoldDB" id="A0A6I9Q698"/>
<accession>A0A6I9Q698</accession>
<dbReference type="PANTHER" id="PTHR18898:SF3">
    <property type="entry name" value="NUCLEOPROTEIN TPR"/>
    <property type="match status" value="1"/>
</dbReference>
<organism evidence="2 3">
    <name type="scientific">Notothenia coriiceps</name>
    <name type="common">black rockcod</name>
    <dbReference type="NCBI Taxonomy" id="8208"/>
    <lineage>
        <taxon>Eukaryota</taxon>
        <taxon>Metazoa</taxon>
        <taxon>Chordata</taxon>
        <taxon>Craniata</taxon>
        <taxon>Vertebrata</taxon>
        <taxon>Euteleostomi</taxon>
        <taxon>Actinopterygii</taxon>
        <taxon>Neopterygii</taxon>
        <taxon>Teleostei</taxon>
        <taxon>Neoteleostei</taxon>
        <taxon>Acanthomorphata</taxon>
        <taxon>Eupercaria</taxon>
        <taxon>Perciformes</taxon>
        <taxon>Notothenioidei</taxon>
        <taxon>Nototheniidae</taxon>
        <taxon>Notothenia</taxon>
    </lineage>
</organism>
<gene>
    <name evidence="3" type="primary">LOC104967863</name>
</gene>
<dbReference type="GO" id="GO:1901673">
    <property type="term" value="P:regulation of mitotic spindle assembly"/>
    <property type="evidence" value="ECO:0007669"/>
    <property type="project" value="TreeGrafter"/>
</dbReference>
<feature type="compositionally biased region" description="Low complexity" evidence="1">
    <location>
        <begin position="90"/>
        <end position="109"/>
    </location>
</feature>
<dbReference type="KEGG" id="ncc:104967863"/>
<feature type="region of interest" description="Disordered" evidence="1">
    <location>
        <begin position="1"/>
        <end position="237"/>
    </location>
</feature>
<keyword evidence="2" id="KW-1185">Reference proteome</keyword>
<name>A0A6I9Q698_9TELE</name>
<feature type="compositionally biased region" description="Polar residues" evidence="1">
    <location>
        <begin position="178"/>
        <end position="187"/>
    </location>
</feature>
<feature type="non-terminal residue" evidence="3">
    <location>
        <position position="237"/>
    </location>
</feature>
<feature type="compositionally biased region" description="Low complexity" evidence="1">
    <location>
        <begin position="127"/>
        <end position="139"/>
    </location>
</feature>
<evidence type="ECO:0000256" key="1">
    <source>
        <dbReference type="SAM" id="MobiDB-lite"/>
    </source>
</evidence>
<reference evidence="3" key="1">
    <citation type="submission" date="2025-08" db="UniProtKB">
        <authorList>
            <consortium name="RefSeq"/>
        </authorList>
    </citation>
    <scope>IDENTIFICATION</scope>
    <source>
        <tissue evidence="3">Muscle</tissue>
    </source>
</reference>
<dbReference type="PANTHER" id="PTHR18898">
    <property type="entry name" value="NUCLEOPROTEIN TPR-RELATED"/>
    <property type="match status" value="1"/>
</dbReference>
<dbReference type="RefSeq" id="XP_010795698.1">
    <property type="nucleotide sequence ID" value="XM_010797396.1"/>
</dbReference>
<proteinExistence type="predicted"/>
<feature type="compositionally biased region" description="Low complexity" evidence="1">
    <location>
        <begin position="162"/>
        <end position="176"/>
    </location>
</feature>
<dbReference type="OrthoDB" id="8981800at2759"/>